<keyword evidence="5 8" id="KW-0812">Transmembrane</keyword>
<dbReference type="Pfam" id="PF03824">
    <property type="entry name" value="NicO"/>
    <property type="match status" value="1"/>
</dbReference>
<evidence type="ECO:0000256" key="7">
    <source>
        <dbReference type="ARBA" id="ARBA00023136"/>
    </source>
</evidence>
<dbReference type="InterPro" id="IPR004688">
    <property type="entry name" value="Ni/Co_transpt"/>
</dbReference>
<organism evidence="9 10">
    <name type="scientific">Acetobacter lambici</name>
    <dbReference type="NCBI Taxonomy" id="1332824"/>
    <lineage>
        <taxon>Bacteria</taxon>
        <taxon>Pseudomonadati</taxon>
        <taxon>Pseudomonadota</taxon>
        <taxon>Alphaproteobacteria</taxon>
        <taxon>Acetobacterales</taxon>
        <taxon>Acetobacteraceae</taxon>
        <taxon>Acetobacter</taxon>
    </lineage>
</organism>
<feature type="transmembrane region" description="Helical" evidence="8">
    <location>
        <begin position="195"/>
        <end position="219"/>
    </location>
</feature>
<evidence type="ECO:0000256" key="5">
    <source>
        <dbReference type="ARBA" id="ARBA00022692"/>
    </source>
</evidence>
<dbReference type="RefSeq" id="WP_165991955.1">
    <property type="nucleotide sequence ID" value="NZ_JAMYZZ010000016.1"/>
</dbReference>
<keyword evidence="3 8" id="KW-0813">Transport</keyword>
<comment type="subcellular location">
    <subcellularLocation>
        <location evidence="8">Cell membrane</location>
        <topology evidence="8">Multi-pass membrane protein</topology>
    </subcellularLocation>
    <subcellularLocation>
        <location evidence="1">Endomembrane system</location>
        <topology evidence="1">Multi-pass membrane protein</topology>
    </subcellularLocation>
</comment>
<feature type="transmembrane region" description="Helical" evidence="8">
    <location>
        <begin position="314"/>
        <end position="335"/>
    </location>
</feature>
<comment type="caution">
    <text evidence="9">The sequence shown here is derived from an EMBL/GenBank/DDBJ whole genome shotgun (WGS) entry which is preliminary data.</text>
</comment>
<evidence type="ECO:0000313" key="9">
    <source>
        <dbReference type="EMBL" id="MCP1258824.1"/>
    </source>
</evidence>
<sequence>MRQDPSFLAQDQLWLPSRAVLAARYAQGYWLLAALLLFNAFAWTAAWVCFGGNATLLASALLAWVFGLRHAMDADHIVAIDLVTRKLMVAERSPLGVGLFFSLGHSSVVCIAVLFLTVLPTHDWLERWHLVGGSIGSAVSVTFLFLMAGYNVYAAGRQWRLFRNKADMPDTVSGGIMARLFAPAFRLIGRSWQMYPLGFLFGLGFDTATEVGLLGLAAAQSAQGLGLVGILMFPLLFTAGMSAIDTLDAVLMMRAYGWSAQTRTRRQIYNLVITSVSALAAIGVGATEYAAGLGEDGVAGSSLVGLASMLAEHFPLLGSAIMAVFLALWAGAFVWDKAAARRAEVIVPAPHTRT</sequence>
<keyword evidence="6 8" id="KW-1133">Transmembrane helix</keyword>
<keyword evidence="10" id="KW-1185">Reference proteome</keyword>
<keyword evidence="4" id="KW-0533">Nickel</keyword>
<evidence type="ECO:0000256" key="4">
    <source>
        <dbReference type="ARBA" id="ARBA00022596"/>
    </source>
</evidence>
<reference evidence="9 10" key="1">
    <citation type="submission" date="2022-06" db="EMBL/GenBank/DDBJ databases">
        <title>Acetobacer genomes from food samples.</title>
        <authorList>
            <person name="Sombolestani A."/>
        </authorList>
    </citation>
    <scope>NUCLEOTIDE SEQUENCE [LARGE SCALE GENOMIC DNA]</scope>
    <source>
        <strain evidence="9 10">R-83285</strain>
    </source>
</reference>
<evidence type="ECO:0000256" key="6">
    <source>
        <dbReference type="ARBA" id="ARBA00022989"/>
    </source>
</evidence>
<gene>
    <name evidence="9" type="ORF">NKW50_09515</name>
</gene>
<dbReference type="Proteomes" id="UP001523528">
    <property type="component" value="Unassembled WGS sequence"/>
</dbReference>
<evidence type="ECO:0000256" key="1">
    <source>
        <dbReference type="ARBA" id="ARBA00004127"/>
    </source>
</evidence>
<feature type="transmembrane region" description="Helical" evidence="8">
    <location>
        <begin position="21"/>
        <end position="38"/>
    </location>
</feature>
<comment type="similarity">
    <text evidence="2 8">Belongs to the NiCoT transporter (TC 2.A.52) family.</text>
</comment>
<dbReference type="InterPro" id="IPR011541">
    <property type="entry name" value="Ni/Co_transpt_high_affinity"/>
</dbReference>
<dbReference type="EMBL" id="JAMYZZ010000016">
    <property type="protein sequence ID" value="MCP1258824.1"/>
    <property type="molecule type" value="Genomic_DNA"/>
</dbReference>
<dbReference type="PANTHER" id="PTHR31611:SF0">
    <property type="entry name" value="HIGH-AFFINITY NICKEL TRANSPORT PROTEIN NIC1"/>
    <property type="match status" value="1"/>
</dbReference>
<feature type="transmembrane region" description="Helical" evidence="8">
    <location>
        <begin position="268"/>
        <end position="294"/>
    </location>
</feature>
<proteinExistence type="inferred from homology"/>
<evidence type="ECO:0000256" key="3">
    <source>
        <dbReference type="ARBA" id="ARBA00022448"/>
    </source>
</evidence>
<name>A0ABT1F506_9PROT</name>
<evidence type="ECO:0000256" key="8">
    <source>
        <dbReference type="RuleBase" id="RU362101"/>
    </source>
</evidence>
<protein>
    <recommendedName>
        <fullName evidence="8">Nickel/cobalt efflux system</fullName>
    </recommendedName>
</protein>
<evidence type="ECO:0000313" key="10">
    <source>
        <dbReference type="Proteomes" id="UP001523528"/>
    </source>
</evidence>
<feature type="transmembrane region" description="Helical" evidence="8">
    <location>
        <begin position="225"/>
        <end position="247"/>
    </location>
</feature>
<dbReference type="PANTHER" id="PTHR31611">
    <property type="entry name" value="HIGH-AFFINITY NICKEL TRANSPORT PROTEIN NIC1"/>
    <property type="match status" value="1"/>
</dbReference>
<keyword evidence="7 8" id="KW-0472">Membrane</keyword>
<feature type="transmembrane region" description="Helical" evidence="8">
    <location>
        <begin position="44"/>
        <end position="66"/>
    </location>
</feature>
<evidence type="ECO:0000256" key="2">
    <source>
        <dbReference type="ARBA" id="ARBA00010892"/>
    </source>
</evidence>
<accession>A0ABT1F506</accession>
<feature type="transmembrane region" description="Helical" evidence="8">
    <location>
        <begin position="130"/>
        <end position="153"/>
    </location>
</feature>
<feature type="transmembrane region" description="Helical" evidence="8">
    <location>
        <begin position="95"/>
        <end position="118"/>
    </location>
</feature>